<dbReference type="OrthoDB" id="10508222at2759"/>
<accession>A0A3M7S8B6</accession>
<evidence type="ECO:0000313" key="2">
    <source>
        <dbReference type="Proteomes" id="UP000276133"/>
    </source>
</evidence>
<proteinExistence type="predicted"/>
<reference evidence="1 2" key="1">
    <citation type="journal article" date="2018" name="Sci. Rep.">
        <title>Genomic signatures of local adaptation to the degree of environmental predictability in rotifers.</title>
        <authorList>
            <person name="Franch-Gras L."/>
            <person name="Hahn C."/>
            <person name="Garcia-Roger E.M."/>
            <person name="Carmona M.J."/>
            <person name="Serra M."/>
            <person name="Gomez A."/>
        </authorList>
    </citation>
    <scope>NUCLEOTIDE SEQUENCE [LARGE SCALE GENOMIC DNA]</scope>
    <source>
        <strain evidence="1">HYR1</strain>
    </source>
</reference>
<sequence length="71" mass="7494">MDATTAAMDGFVLSPAGGWVTSAPINITGSLNTLSGRCVGTKILLTPPNLTFIFKHKLDSVCGDVLFTFFD</sequence>
<keyword evidence="2" id="KW-1185">Reference proteome</keyword>
<gene>
    <name evidence="1" type="ORF">BpHYR1_001807</name>
</gene>
<protein>
    <submittedName>
        <fullName evidence="1">Uncharacterized protein</fullName>
    </submittedName>
</protein>
<name>A0A3M7S8B6_BRAPC</name>
<dbReference type="Proteomes" id="UP000276133">
    <property type="component" value="Unassembled WGS sequence"/>
</dbReference>
<dbReference type="EMBL" id="REGN01001881">
    <property type="protein sequence ID" value="RNA31905.1"/>
    <property type="molecule type" value="Genomic_DNA"/>
</dbReference>
<dbReference type="AlphaFoldDB" id="A0A3M7S8B6"/>
<evidence type="ECO:0000313" key="1">
    <source>
        <dbReference type="EMBL" id="RNA31905.1"/>
    </source>
</evidence>
<comment type="caution">
    <text evidence="1">The sequence shown here is derived from an EMBL/GenBank/DDBJ whole genome shotgun (WGS) entry which is preliminary data.</text>
</comment>
<organism evidence="1 2">
    <name type="scientific">Brachionus plicatilis</name>
    <name type="common">Marine rotifer</name>
    <name type="synonym">Brachionus muelleri</name>
    <dbReference type="NCBI Taxonomy" id="10195"/>
    <lineage>
        <taxon>Eukaryota</taxon>
        <taxon>Metazoa</taxon>
        <taxon>Spiralia</taxon>
        <taxon>Gnathifera</taxon>
        <taxon>Rotifera</taxon>
        <taxon>Eurotatoria</taxon>
        <taxon>Monogononta</taxon>
        <taxon>Pseudotrocha</taxon>
        <taxon>Ploima</taxon>
        <taxon>Brachionidae</taxon>
        <taxon>Brachionus</taxon>
    </lineage>
</organism>